<evidence type="ECO:0000313" key="1">
    <source>
        <dbReference type="EMBL" id="RVU34263.1"/>
    </source>
</evidence>
<organism evidence="1 2">
    <name type="scientific">Hwanghaeella grinnelliae</name>
    <dbReference type="NCBI Taxonomy" id="2500179"/>
    <lineage>
        <taxon>Bacteria</taxon>
        <taxon>Pseudomonadati</taxon>
        <taxon>Pseudomonadota</taxon>
        <taxon>Alphaproteobacteria</taxon>
        <taxon>Rhodospirillales</taxon>
        <taxon>Rhodospirillaceae</taxon>
        <taxon>Hwanghaeella</taxon>
    </lineage>
</organism>
<keyword evidence="2" id="KW-1185">Reference proteome</keyword>
<dbReference type="EMBL" id="SADE01000004">
    <property type="protein sequence ID" value="RVU34263.1"/>
    <property type="molecule type" value="Genomic_DNA"/>
</dbReference>
<sequence length="238" mass="25318">MQRGPEKKAPAGNESEIDAFLQKVKATPPANKTPGVRGRLIFGMDATASREPTWDRACQIQGEMFTATAELGGLDVQLVFFRGFGECKASKWASDGKALARLMTSVMCRAGRTQLGRVLSHAVGEASKAKVGALVYVGDCFEEDIDSVCHTAGELGLLGVPAFMFHEGNDMVAARAFREIARLTGGAYCPFDTGSAKQLRELLSAVAVYAAGGRAALLEHGKRHGGMALQLTHNMTGK</sequence>
<dbReference type="AlphaFoldDB" id="A0A3S2Z5F9"/>
<accession>A0A3S2Z5F9</accession>
<dbReference type="Proteomes" id="UP000287447">
    <property type="component" value="Unassembled WGS sequence"/>
</dbReference>
<evidence type="ECO:0000313" key="2">
    <source>
        <dbReference type="Proteomes" id="UP000287447"/>
    </source>
</evidence>
<protein>
    <submittedName>
        <fullName evidence="1">VWA domain-containing protein</fullName>
    </submittedName>
</protein>
<gene>
    <name evidence="1" type="ORF">EOI86_22065</name>
</gene>
<dbReference type="OrthoDB" id="5430236at2"/>
<name>A0A3S2Z5F9_9PROT</name>
<comment type="caution">
    <text evidence="1">The sequence shown here is derived from an EMBL/GenBank/DDBJ whole genome shotgun (WGS) entry which is preliminary data.</text>
</comment>
<reference evidence="2" key="1">
    <citation type="submission" date="2019-01" db="EMBL/GenBank/DDBJ databases">
        <title>Gri0909 isolated from a small marine red alga.</title>
        <authorList>
            <person name="Kim J."/>
            <person name="Jeong S.E."/>
            <person name="Jeon C.O."/>
        </authorList>
    </citation>
    <scope>NUCLEOTIDE SEQUENCE [LARGE SCALE GENOMIC DNA]</scope>
    <source>
        <strain evidence="2">Gri0909</strain>
    </source>
</reference>
<proteinExistence type="predicted"/>